<dbReference type="Pfam" id="PF08100">
    <property type="entry name" value="Dimerisation"/>
    <property type="match status" value="1"/>
</dbReference>
<evidence type="ECO:0000259" key="7">
    <source>
        <dbReference type="Pfam" id="PF08100"/>
    </source>
</evidence>
<dbReference type="InterPro" id="IPR029063">
    <property type="entry name" value="SAM-dependent_MTases_sf"/>
</dbReference>
<reference evidence="8 9" key="1">
    <citation type="submission" date="2024-06" db="EMBL/GenBank/DDBJ databases">
        <title>A chromosome level genome sequence of Diviner's sage (Salvia divinorum).</title>
        <authorList>
            <person name="Ford S.A."/>
            <person name="Ro D.-K."/>
            <person name="Ness R.W."/>
            <person name="Phillips M.A."/>
        </authorList>
    </citation>
    <scope>NUCLEOTIDE SEQUENCE [LARGE SCALE GENOMIC DNA]</scope>
    <source>
        <strain evidence="8">SAF-2024a</strain>
        <tissue evidence="8">Leaf</tissue>
    </source>
</reference>
<protein>
    <submittedName>
        <fullName evidence="8">Caffeate O-methyltransferase</fullName>
        <ecNumber evidence="8">2.1.1.68</ecNumber>
    </submittedName>
</protein>
<dbReference type="FunFam" id="1.10.10.10:FF:000357">
    <property type="entry name" value="Caffeic acid 3-O-methyltransferase"/>
    <property type="match status" value="1"/>
</dbReference>
<evidence type="ECO:0000256" key="5">
    <source>
        <dbReference type="ARBA" id="ARBA00034481"/>
    </source>
</evidence>
<dbReference type="InterPro" id="IPR036388">
    <property type="entry name" value="WH-like_DNA-bd_sf"/>
</dbReference>
<dbReference type="EMBL" id="JBEAFC010000014">
    <property type="protein sequence ID" value="KAL1531568.1"/>
    <property type="molecule type" value="Genomic_DNA"/>
</dbReference>
<proteinExistence type="inferred from homology"/>
<comment type="caution">
    <text evidence="8">The sequence shown here is derived from an EMBL/GenBank/DDBJ whole genome shotgun (WGS) entry which is preliminary data.</text>
</comment>
<evidence type="ECO:0000256" key="2">
    <source>
        <dbReference type="ARBA" id="ARBA00022679"/>
    </source>
</evidence>
<dbReference type="Gene3D" id="1.10.10.10">
    <property type="entry name" value="Winged helix-like DNA-binding domain superfamily/Winged helix DNA-binding domain"/>
    <property type="match status" value="1"/>
</dbReference>
<keyword evidence="2 8" id="KW-0808">Transferase</keyword>
<dbReference type="AlphaFoldDB" id="A0ABD1FIA3"/>
<dbReference type="PROSITE" id="PS51683">
    <property type="entry name" value="SAM_OMT_II"/>
    <property type="match status" value="1"/>
</dbReference>
<keyword evidence="1 8" id="KW-0489">Methyltransferase</keyword>
<dbReference type="Gene3D" id="3.40.50.150">
    <property type="entry name" value="Vaccinia Virus protein VP39"/>
    <property type="match status" value="1"/>
</dbReference>
<keyword evidence="3" id="KW-0949">S-adenosyl-L-methionine</keyword>
<dbReference type="Proteomes" id="UP001567538">
    <property type="component" value="Unassembled WGS sequence"/>
</dbReference>
<dbReference type="GO" id="GO:0032259">
    <property type="term" value="P:methylation"/>
    <property type="evidence" value="ECO:0007669"/>
    <property type="project" value="UniProtKB-KW"/>
</dbReference>
<evidence type="ECO:0000256" key="4">
    <source>
        <dbReference type="ARBA" id="ARBA00034479"/>
    </source>
</evidence>
<dbReference type="InterPro" id="IPR001077">
    <property type="entry name" value="COMT_C"/>
</dbReference>
<dbReference type="GO" id="GO:0008757">
    <property type="term" value="F:S-adenosylmethionine-dependent methyltransferase activity"/>
    <property type="evidence" value="ECO:0007669"/>
    <property type="project" value="UniProtKB-ARBA"/>
</dbReference>
<evidence type="ECO:0000256" key="3">
    <source>
        <dbReference type="ARBA" id="ARBA00022691"/>
    </source>
</evidence>
<organism evidence="8 9">
    <name type="scientific">Salvia divinorum</name>
    <name type="common">Maria pastora</name>
    <name type="synonym">Diviner's sage</name>
    <dbReference type="NCBI Taxonomy" id="28513"/>
    <lineage>
        <taxon>Eukaryota</taxon>
        <taxon>Viridiplantae</taxon>
        <taxon>Streptophyta</taxon>
        <taxon>Embryophyta</taxon>
        <taxon>Tracheophyta</taxon>
        <taxon>Spermatophyta</taxon>
        <taxon>Magnoliopsida</taxon>
        <taxon>eudicotyledons</taxon>
        <taxon>Gunneridae</taxon>
        <taxon>Pentapetalae</taxon>
        <taxon>asterids</taxon>
        <taxon>lamiids</taxon>
        <taxon>Lamiales</taxon>
        <taxon>Lamiaceae</taxon>
        <taxon>Nepetoideae</taxon>
        <taxon>Mentheae</taxon>
        <taxon>Salviinae</taxon>
        <taxon>Salvia</taxon>
        <taxon>Salvia subgen. Calosphace</taxon>
    </lineage>
</organism>
<dbReference type="GO" id="GO:0047763">
    <property type="term" value="F:caffeate O-methyltransferase activity"/>
    <property type="evidence" value="ECO:0007669"/>
    <property type="project" value="UniProtKB-EC"/>
</dbReference>
<dbReference type="SUPFAM" id="SSF53335">
    <property type="entry name" value="S-adenosyl-L-methionine-dependent methyltransferases"/>
    <property type="match status" value="1"/>
</dbReference>
<dbReference type="InterPro" id="IPR012967">
    <property type="entry name" value="COMT_dimerisation"/>
</dbReference>
<dbReference type="PANTHER" id="PTHR11746">
    <property type="entry name" value="O-METHYLTRANSFERASE"/>
    <property type="match status" value="1"/>
</dbReference>
<accession>A0ABD1FIA3</accession>
<dbReference type="InterPro" id="IPR036390">
    <property type="entry name" value="WH_DNA-bd_sf"/>
</dbReference>
<dbReference type="SUPFAM" id="SSF46785">
    <property type="entry name" value="Winged helix' DNA-binding domain"/>
    <property type="match status" value="1"/>
</dbReference>
<dbReference type="InterPro" id="IPR016461">
    <property type="entry name" value="COMT-like"/>
</dbReference>
<dbReference type="EC" id="2.1.1.68" evidence="8"/>
<dbReference type="GO" id="GO:0009813">
    <property type="term" value="P:flavonoid biosynthetic process"/>
    <property type="evidence" value="ECO:0007669"/>
    <property type="project" value="UniProtKB-ARBA"/>
</dbReference>
<comment type="similarity">
    <text evidence="5">Belongs to the class I-like SAM-binding methyltransferase superfamily. Cation-independent O-methyltransferase family. COMT subfamily.</text>
</comment>
<gene>
    <name evidence="8" type="ORF">AAHA92_31692</name>
</gene>
<feature type="domain" description="O-methyltransferase C-terminal" evidence="6">
    <location>
        <begin position="119"/>
        <end position="321"/>
    </location>
</feature>
<feature type="domain" description="O-methyltransferase dimerisation" evidence="7">
    <location>
        <begin position="14"/>
        <end position="97"/>
    </location>
</feature>
<evidence type="ECO:0000256" key="1">
    <source>
        <dbReference type="ARBA" id="ARBA00022603"/>
    </source>
</evidence>
<evidence type="ECO:0000313" key="9">
    <source>
        <dbReference type="Proteomes" id="UP001567538"/>
    </source>
</evidence>
<evidence type="ECO:0000313" key="8">
    <source>
        <dbReference type="EMBL" id="KAL1531568.1"/>
    </source>
</evidence>
<evidence type="ECO:0000259" key="6">
    <source>
        <dbReference type="Pfam" id="PF00891"/>
    </source>
</evidence>
<comment type="pathway">
    <text evidence="4">Flavonoid metabolism.</text>
</comment>
<sequence>MSTEEEAYSTAIIHATGVVLPMVVKAAVELDLFELIRTAGSVSEAELAAQLPTSNPGAADMLDRMLRLLTAHSVLSCRGGDERRYALTAVGRFFTKDEEVGSCCANSLMNQDKVLVESWYHLKDAILEGGIPFERAYGMSIYEYTSKDSRFSNIVNQTMFASTLQYKKIIKAYNNFEGIQTLVDVGGGTGALLNIIVSNNTSIKGINYDLPHVIQQAPSYPGVEHVGGDMFVSVPKGDAILIKNVLMNWGDAECVTILRNCKAALPRTGKVVIVEYVLLEIPKSGAAVMEETSNVLMSAYTSGKQRTETEFRSLGKQAGFQGFRKVCTASHIWFMECYH</sequence>
<dbReference type="Pfam" id="PF00891">
    <property type="entry name" value="Methyltransf_2"/>
    <property type="match status" value="1"/>
</dbReference>
<dbReference type="PIRSF" id="PIRSF005739">
    <property type="entry name" value="O-mtase"/>
    <property type="match status" value="1"/>
</dbReference>
<name>A0ABD1FIA3_SALDI</name>
<keyword evidence="9" id="KW-1185">Reference proteome</keyword>